<keyword evidence="3" id="KW-0732">Signal</keyword>
<feature type="domain" description="Peptidase M3A/M3B catalytic" evidence="10">
    <location>
        <begin position="287"/>
        <end position="536"/>
    </location>
</feature>
<comment type="cofactor">
    <cofactor evidence="9">
        <name>Zn(2+)</name>
        <dbReference type="ChEBI" id="CHEBI:29105"/>
    </cofactor>
    <text evidence="9">Binds 1 zinc ion.</text>
</comment>
<dbReference type="GO" id="GO:0004222">
    <property type="term" value="F:metalloendopeptidase activity"/>
    <property type="evidence" value="ECO:0007669"/>
    <property type="project" value="InterPro"/>
</dbReference>
<dbReference type="InterPro" id="IPR001333">
    <property type="entry name" value="Peptidase_M32_Taq"/>
</dbReference>
<evidence type="ECO:0000313" key="11">
    <source>
        <dbReference type="EMBL" id="NIR74920.1"/>
    </source>
</evidence>
<dbReference type="InterPro" id="IPR001567">
    <property type="entry name" value="Pept_M3A_M3B_dom"/>
</dbReference>
<dbReference type="GO" id="GO:0046872">
    <property type="term" value="F:metal ion binding"/>
    <property type="evidence" value="ECO:0007669"/>
    <property type="project" value="UniProtKB-UniRule"/>
</dbReference>
<keyword evidence="5 9" id="KW-0862">Zinc</keyword>
<keyword evidence="2 9" id="KW-0479">Metal-binding</keyword>
<sequence>MAAVKRDSARVFIDATVSELKPLAVASALAEWEASTTGEPAAQREAAKCETELRLFLASRDRHERTVESLESNPGADPLTRRQLRLLYLDQVENQLPRETIEDLVRRAKNIQAEFYTFRAELDGRPVTNNAILDVLREERKTPRRRAAWEASKGIGPRVAGPLLELVERRNEAARSLGYRDYYAMRLELQEIDEDELFRVFGELKDRTDRPFRDAKRDIDDRLAQRFEITPEELRPWHYDDPFFQEPPLVDELGLGPKFEGRDLLKIARDFFANVGLPIDDVLARSDLYERDGKDQHAYCTNIDREGDVRILCNLKDDERWMGILLHELGHAAFEKGFPPSLPWLLRQPAHIATTEAVAMFMDRLIFDAGWLQRAAGISLEHPDQLQRDAFRALRFEMLLMARWVLVMTTFERDLYADPRQPDLDDHWWDLVETLQLLPRPEGRQAPDWAAKIHLTAAPVYYHNYLLGELIASQLGAAIERRALAGRAADGYVDCPELGGFLRERWFAPGASIHWQELLESATGSPLTPEPFLNDFVAGEI</sequence>
<dbReference type="GO" id="GO:0016020">
    <property type="term" value="C:membrane"/>
    <property type="evidence" value="ECO:0007669"/>
    <property type="project" value="InterPro"/>
</dbReference>
<evidence type="ECO:0000256" key="2">
    <source>
        <dbReference type="ARBA" id="ARBA00022723"/>
    </source>
</evidence>
<reference evidence="11 12" key="1">
    <citation type="submission" date="2020-01" db="EMBL/GenBank/DDBJ databases">
        <title>Genomes assembled from Gulf of Kutch pelagic sediment metagenomes.</title>
        <authorList>
            <person name="Chandrashekar M."/>
            <person name="Mahajan M.S."/>
            <person name="Dave K.J."/>
            <person name="Vatsa P."/>
            <person name="Nathani N.M."/>
        </authorList>
    </citation>
    <scope>NUCLEOTIDE SEQUENCE [LARGE SCALE GENOMIC DNA]</scope>
    <source>
        <strain evidence="11">KS3-K002</strain>
    </source>
</reference>
<dbReference type="Proteomes" id="UP000702544">
    <property type="component" value="Unassembled WGS sequence"/>
</dbReference>
<evidence type="ECO:0000256" key="4">
    <source>
        <dbReference type="ARBA" id="ARBA00022801"/>
    </source>
</evidence>
<dbReference type="EMBL" id="JAACAK010000049">
    <property type="protein sequence ID" value="NIR74920.1"/>
    <property type="molecule type" value="Genomic_DNA"/>
</dbReference>
<protein>
    <submittedName>
        <fullName evidence="11">M2 family metallopeptidase</fullName>
    </submittedName>
</protein>
<evidence type="ECO:0000259" key="10">
    <source>
        <dbReference type="Pfam" id="PF01432"/>
    </source>
</evidence>
<dbReference type="InterPro" id="IPR001548">
    <property type="entry name" value="Peptidase_M2"/>
</dbReference>
<dbReference type="GO" id="GO:0006508">
    <property type="term" value="P:proteolysis"/>
    <property type="evidence" value="ECO:0007669"/>
    <property type="project" value="UniProtKB-KW"/>
</dbReference>
<evidence type="ECO:0000313" key="12">
    <source>
        <dbReference type="Proteomes" id="UP000702544"/>
    </source>
</evidence>
<evidence type="ECO:0000256" key="9">
    <source>
        <dbReference type="RuleBase" id="RU003435"/>
    </source>
</evidence>
<keyword evidence="8" id="KW-0325">Glycoprotein</keyword>
<evidence type="ECO:0000256" key="3">
    <source>
        <dbReference type="ARBA" id="ARBA00022729"/>
    </source>
</evidence>
<dbReference type="GO" id="GO:0008241">
    <property type="term" value="F:peptidyl-dipeptidase activity"/>
    <property type="evidence" value="ECO:0007669"/>
    <property type="project" value="InterPro"/>
</dbReference>
<keyword evidence="4 9" id="KW-0378">Hydrolase</keyword>
<proteinExistence type="inferred from homology"/>
<comment type="similarity">
    <text evidence="9">Belongs to the peptidase M3 family.</text>
</comment>
<dbReference type="Pfam" id="PF01432">
    <property type="entry name" value="Peptidase_M3"/>
    <property type="match status" value="1"/>
</dbReference>
<name>A0AAE4ZC88_9BACT</name>
<accession>A0AAE4ZC88</accession>
<evidence type="ECO:0000256" key="1">
    <source>
        <dbReference type="ARBA" id="ARBA00022670"/>
    </source>
</evidence>
<dbReference type="SUPFAM" id="SSF55486">
    <property type="entry name" value="Metalloproteases ('zincins'), catalytic domain"/>
    <property type="match status" value="1"/>
</dbReference>
<organism evidence="11 12">
    <name type="scientific">Candidatus Kutchimonas denitrificans</name>
    <dbReference type="NCBI Taxonomy" id="3056748"/>
    <lineage>
        <taxon>Bacteria</taxon>
        <taxon>Pseudomonadati</taxon>
        <taxon>Gemmatimonadota</taxon>
        <taxon>Gemmatimonadia</taxon>
        <taxon>Candidatus Palauibacterales</taxon>
        <taxon>Candidatus Palauibacteraceae</taxon>
        <taxon>Candidatus Kutchimonas</taxon>
    </lineage>
</organism>
<dbReference type="PANTHER" id="PTHR34217">
    <property type="entry name" value="METAL-DEPENDENT CARBOXYPEPTIDASE"/>
    <property type="match status" value="1"/>
</dbReference>
<dbReference type="AlphaFoldDB" id="A0AAE4ZC88"/>
<dbReference type="Gene3D" id="1.10.1370.30">
    <property type="match status" value="1"/>
</dbReference>
<dbReference type="GO" id="GO:0004181">
    <property type="term" value="F:metallocarboxypeptidase activity"/>
    <property type="evidence" value="ECO:0007669"/>
    <property type="project" value="InterPro"/>
</dbReference>
<evidence type="ECO:0000256" key="8">
    <source>
        <dbReference type="ARBA" id="ARBA00023180"/>
    </source>
</evidence>
<keyword evidence="1 9" id="KW-0645">Protease</keyword>
<evidence type="ECO:0000256" key="6">
    <source>
        <dbReference type="ARBA" id="ARBA00023049"/>
    </source>
</evidence>
<keyword evidence="7" id="KW-1015">Disulfide bond</keyword>
<dbReference type="PANTHER" id="PTHR34217:SF1">
    <property type="entry name" value="CARBOXYPEPTIDASE 1"/>
    <property type="match status" value="1"/>
</dbReference>
<keyword evidence="6 9" id="KW-0482">Metalloprotease</keyword>
<evidence type="ECO:0000256" key="5">
    <source>
        <dbReference type="ARBA" id="ARBA00022833"/>
    </source>
</evidence>
<comment type="caution">
    <text evidence="11">The sequence shown here is derived from an EMBL/GenBank/DDBJ whole genome shotgun (WGS) entry which is preliminary data.</text>
</comment>
<gene>
    <name evidence="11" type="ORF">GWO12_07370</name>
</gene>
<evidence type="ECO:0000256" key="7">
    <source>
        <dbReference type="ARBA" id="ARBA00023157"/>
    </source>
</evidence>
<dbReference type="Pfam" id="PF01401">
    <property type="entry name" value="Peptidase_M2"/>
    <property type="match status" value="1"/>
</dbReference>